<dbReference type="Proteomes" id="UP001359559">
    <property type="component" value="Unassembled WGS sequence"/>
</dbReference>
<comment type="caution">
    <text evidence="1">The sequence shown here is derived from an EMBL/GenBank/DDBJ whole genome shotgun (WGS) entry which is preliminary data.</text>
</comment>
<gene>
    <name evidence="1" type="ORF">RJT34_17110</name>
</gene>
<name>A0AAN9JAH7_CLITE</name>
<accession>A0AAN9JAH7</accession>
<keyword evidence="2" id="KW-1185">Reference proteome</keyword>
<organism evidence="1 2">
    <name type="scientific">Clitoria ternatea</name>
    <name type="common">Butterfly pea</name>
    <dbReference type="NCBI Taxonomy" id="43366"/>
    <lineage>
        <taxon>Eukaryota</taxon>
        <taxon>Viridiplantae</taxon>
        <taxon>Streptophyta</taxon>
        <taxon>Embryophyta</taxon>
        <taxon>Tracheophyta</taxon>
        <taxon>Spermatophyta</taxon>
        <taxon>Magnoliopsida</taxon>
        <taxon>eudicotyledons</taxon>
        <taxon>Gunneridae</taxon>
        <taxon>Pentapetalae</taxon>
        <taxon>rosids</taxon>
        <taxon>fabids</taxon>
        <taxon>Fabales</taxon>
        <taxon>Fabaceae</taxon>
        <taxon>Papilionoideae</taxon>
        <taxon>50 kb inversion clade</taxon>
        <taxon>NPAAA clade</taxon>
        <taxon>indigoferoid/millettioid clade</taxon>
        <taxon>Phaseoleae</taxon>
        <taxon>Clitoria</taxon>
    </lineage>
</organism>
<proteinExistence type="predicted"/>
<reference evidence="1 2" key="1">
    <citation type="submission" date="2024-01" db="EMBL/GenBank/DDBJ databases">
        <title>The genomes of 5 underutilized Papilionoideae crops provide insights into root nodulation and disease resistance.</title>
        <authorList>
            <person name="Yuan L."/>
        </authorList>
    </citation>
    <scope>NUCLEOTIDE SEQUENCE [LARGE SCALE GENOMIC DNA]</scope>
    <source>
        <strain evidence="1">LY-2023</strain>
        <tissue evidence="1">Leaf</tissue>
    </source>
</reference>
<protein>
    <submittedName>
        <fullName evidence="1">Uncharacterized protein</fullName>
    </submittedName>
</protein>
<evidence type="ECO:0000313" key="1">
    <source>
        <dbReference type="EMBL" id="KAK7294223.1"/>
    </source>
</evidence>
<dbReference type="AlphaFoldDB" id="A0AAN9JAH7"/>
<evidence type="ECO:0000313" key="2">
    <source>
        <dbReference type="Proteomes" id="UP001359559"/>
    </source>
</evidence>
<sequence>MIATCGAARTRGKTEYLAGKCRVDGQCGFAGNTSLRDLHQKCTREMDDYVGYHTNEFDLCRKEQKAFESKCSLE</sequence>
<dbReference type="EMBL" id="JAYKXN010000004">
    <property type="protein sequence ID" value="KAK7294223.1"/>
    <property type="molecule type" value="Genomic_DNA"/>
</dbReference>